<protein>
    <submittedName>
        <fullName evidence="5">V-type ATP synthase subunit D</fullName>
    </submittedName>
</protein>
<dbReference type="InterPro" id="IPR002699">
    <property type="entry name" value="V_ATPase_D"/>
</dbReference>
<dbReference type="Pfam" id="PF01813">
    <property type="entry name" value="ATP-synt_D"/>
    <property type="match status" value="1"/>
</dbReference>
<comment type="similarity">
    <text evidence="1">Belongs to the V-ATPase D subunit family.</text>
</comment>
<evidence type="ECO:0000256" key="4">
    <source>
        <dbReference type="SAM" id="MobiDB-lite"/>
    </source>
</evidence>
<dbReference type="KEGG" id="slau:SLA_0822"/>
<evidence type="ECO:0000313" key="5">
    <source>
        <dbReference type="EMBL" id="BAU81776.1"/>
    </source>
</evidence>
<evidence type="ECO:0000313" key="6">
    <source>
        <dbReference type="Proteomes" id="UP000217676"/>
    </source>
</evidence>
<name>A0A160NV78_STRLU</name>
<dbReference type="GO" id="GO:0046961">
    <property type="term" value="F:proton-transporting ATPase activity, rotational mechanism"/>
    <property type="evidence" value="ECO:0007669"/>
    <property type="project" value="InterPro"/>
</dbReference>
<keyword evidence="2" id="KW-0813">Transport</keyword>
<reference evidence="5 6" key="1">
    <citation type="journal article" date="2016" name="Genome Announc.">
        <title>Complete Genome Sequence of Thiostrepton-Producing Streptomyces laurentii ATCC 31255.</title>
        <authorList>
            <person name="Doi K."/>
            <person name="Fujino Y."/>
            <person name="Nagayoshi Y."/>
            <person name="Ohshima T."/>
            <person name="Ogata S."/>
        </authorList>
    </citation>
    <scope>NUCLEOTIDE SEQUENCE [LARGE SCALE GENOMIC DNA]</scope>
    <source>
        <strain evidence="5 6">ATCC 31255</strain>
    </source>
</reference>
<evidence type="ECO:0000256" key="3">
    <source>
        <dbReference type="ARBA" id="ARBA00023065"/>
    </source>
</evidence>
<evidence type="ECO:0000256" key="1">
    <source>
        <dbReference type="ARBA" id="ARBA00005850"/>
    </source>
</evidence>
<dbReference type="AlphaFoldDB" id="A0A160NV78"/>
<dbReference type="Proteomes" id="UP000217676">
    <property type="component" value="Chromosome"/>
</dbReference>
<dbReference type="EMBL" id="AP017424">
    <property type="protein sequence ID" value="BAU81776.1"/>
    <property type="molecule type" value="Genomic_DNA"/>
</dbReference>
<feature type="compositionally biased region" description="Low complexity" evidence="4">
    <location>
        <begin position="48"/>
        <end position="62"/>
    </location>
</feature>
<sequence length="62" mass="6990">MAAEIRRTRQRVRTLRHHWIPRLSGELAAAEQSLEQTEHEESVRRRWASAPAGAAGTGSSRI</sequence>
<feature type="region of interest" description="Disordered" evidence="4">
    <location>
        <begin position="30"/>
        <end position="62"/>
    </location>
</feature>
<evidence type="ECO:0000256" key="2">
    <source>
        <dbReference type="ARBA" id="ARBA00022448"/>
    </source>
</evidence>
<dbReference type="Gene3D" id="1.10.287.3240">
    <property type="match status" value="1"/>
</dbReference>
<keyword evidence="6" id="KW-1185">Reference proteome</keyword>
<proteinExistence type="inferred from homology"/>
<gene>
    <name evidence="5" type="ORF">SLA_0822</name>
</gene>
<keyword evidence="3" id="KW-0406">Ion transport</keyword>
<organism evidence="5 6">
    <name type="scientific">Streptomyces laurentii</name>
    <dbReference type="NCBI Taxonomy" id="39478"/>
    <lineage>
        <taxon>Bacteria</taxon>
        <taxon>Bacillati</taxon>
        <taxon>Actinomycetota</taxon>
        <taxon>Actinomycetes</taxon>
        <taxon>Kitasatosporales</taxon>
        <taxon>Streptomycetaceae</taxon>
        <taxon>Streptomyces</taxon>
    </lineage>
</organism>
<accession>A0A160NV78</accession>